<dbReference type="RefSeq" id="WP_128501707.1">
    <property type="nucleotide sequence ID" value="NZ_CP035107.1"/>
</dbReference>
<protein>
    <submittedName>
        <fullName evidence="2">DUF4302 domain-containing protein</fullName>
    </submittedName>
</protein>
<name>A0A3R5X072_ORNRH</name>
<keyword evidence="1" id="KW-0732">Signal</keyword>
<gene>
    <name evidence="2" type="ORF">EQP59_07935</name>
</gene>
<dbReference type="Proteomes" id="UP000287701">
    <property type="component" value="Chromosome"/>
</dbReference>
<proteinExistence type="predicted"/>
<evidence type="ECO:0000313" key="2">
    <source>
        <dbReference type="EMBL" id="QAR31271.1"/>
    </source>
</evidence>
<accession>A0A3R5X072</accession>
<feature type="chain" id="PRO_5018559408" evidence="1">
    <location>
        <begin position="23"/>
        <end position="417"/>
    </location>
</feature>
<feature type="signal peptide" evidence="1">
    <location>
        <begin position="1"/>
        <end position="22"/>
    </location>
</feature>
<evidence type="ECO:0000313" key="3">
    <source>
        <dbReference type="Proteomes" id="UP000287701"/>
    </source>
</evidence>
<dbReference type="OrthoDB" id="1150854at2"/>
<dbReference type="AlphaFoldDB" id="A0A3R5X072"/>
<evidence type="ECO:0000256" key="1">
    <source>
        <dbReference type="SAM" id="SignalP"/>
    </source>
</evidence>
<dbReference type="PROSITE" id="PS51257">
    <property type="entry name" value="PROKAR_LIPOPROTEIN"/>
    <property type="match status" value="1"/>
</dbReference>
<dbReference type="InterPro" id="IPR025396">
    <property type="entry name" value="DUF4302"/>
</dbReference>
<organism evidence="2 3">
    <name type="scientific">Ornithobacterium rhinotracheale</name>
    <dbReference type="NCBI Taxonomy" id="28251"/>
    <lineage>
        <taxon>Bacteria</taxon>
        <taxon>Pseudomonadati</taxon>
        <taxon>Bacteroidota</taxon>
        <taxon>Flavobacteriia</taxon>
        <taxon>Flavobacteriales</taxon>
        <taxon>Weeksellaceae</taxon>
        <taxon>Ornithobacterium</taxon>
    </lineage>
</organism>
<dbReference type="Pfam" id="PF14135">
    <property type="entry name" value="DUF4302"/>
    <property type="match status" value="1"/>
</dbReference>
<dbReference type="EMBL" id="CP035107">
    <property type="protein sequence ID" value="QAR31271.1"/>
    <property type="molecule type" value="Genomic_DNA"/>
</dbReference>
<reference evidence="2 3" key="1">
    <citation type="submission" date="2019-01" db="EMBL/GenBank/DDBJ databases">
        <title>Whole Genome of Ornithobacterium rhinotracheale FARPER-174b.</title>
        <authorList>
            <person name="Tataje-Lavanda L.A."/>
            <person name="Montalvan A."/>
            <person name="Montesinos R."/>
            <person name="Zimic M."/>
            <person name="Fernandez-Sanchez M."/>
            <person name="Fernandez-Diaz M."/>
        </authorList>
    </citation>
    <scope>NUCLEOTIDE SEQUENCE [LARGE SCALE GENOMIC DNA]</scope>
    <source>
        <strain evidence="2 3">FARPER-174b</strain>
    </source>
</reference>
<sequence>MERKLFKYLFLFLAIFSGCAGFEDDDLFGEPASKRLEQNRLDILSELESSSEGWLLQYFPHPNQIYGGINYFLKFKEGKVVATIEGTQGEVESSYQIISRGGSVITFNQYNELLHKYAVPSGAKPEGDQGDFEFLVLSYENGVYNLKGLRTGNYCRLLKINENVQSLESKIDQVKATSLDGLIFNEETNLKGEISKSTKQISFDTENGVLSQRFIYTENGIRLYDPITINGNVYQEFVWNAKDKLYRPIGETNAGFRVIQAPIDFSKRWSLVIDPQKDNACQEIKDLQNKIQADILTQYPGVFLYYQYDFGTLTGKMYGMRFDVIDANTFTVYGATYNATFKGVIGDENALEFVPNFYYTESQGSYWEYFPSLNEILNKFASNSPYTVTKIDEERRKLVSKENPEFWFVLGPPPVED</sequence>